<dbReference type="Pfam" id="PF06754">
    <property type="entry name" value="PhnG"/>
    <property type="match status" value="1"/>
</dbReference>
<evidence type="ECO:0000313" key="2">
    <source>
        <dbReference type="Proteomes" id="UP000505325"/>
    </source>
</evidence>
<dbReference type="EMBL" id="CP054212">
    <property type="protein sequence ID" value="QKJ87671.1"/>
    <property type="molecule type" value="Genomic_DNA"/>
</dbReference>
<sequence>MDALQARQRWLSVLAHAASRDLEPLWQALKLQPEYEVLRAAETGLTRLQARIGGKGGRFILGDMTVTRAVIRLADGTCGYSYHAGRDKPHAERCALIDALLQQPTHHARLQDALITPLAALREARLRQRAGEVASSKVDFFTLVRGDN</sequence>
<dbReference type="GO" id="GO:0016829">
    <property type="term" value="F:lyase activity"/>
    <property type="evidence" value="ECO:0007669"/>
    <property type="project" value="UniProtKB-KW"/>
</dbReference>
<organism evidence="1 2">
    <name type="scientific">Paramixta manurensis</name>
    <dbReference type="NCBI Taxonomy" id="2740817"/>
    <lineage>
        <taxon>Bacteria</taxon>
        <taxon>Pseudomonadati</taxon>
        <taxon>Pseudomonadota</taxon>
        <taxon>Gammaproteobacteria</taxon>
        <taxon>Enterobacterales</taxon>
        <taxon>Erwiniaceae</taxon>
        <taxon>Paramixta</taxon>
    </lineage>
</organism>
<evidence type="ECO:0000313" key="1">
    <source>
        <dbReference type="EMBL" id="QKJ87671.1"/>
    </source>
</evidence>
<keyword evidence="1" id="KW-0456">Lyase</keyword>
<dbReference type="GO" id="GO:0015716">
    <property type="term" value="P:organic phosphonate transport"/>
    <property type="evidence" value="ECO:0007669"/>
    <property type="project" value="InterPro"/>
</dbReference>
<dbReference type="GO" id="GO:0019634">
    <property type="term" value="P:organic phosphonate metabolic process"/>
    <property type="evidence" value="ECO:0007669"/>
    <property type="project" value="InterPro"/>
</dbReference>
<accession>A0A6M8UFJ4</accession>
<protein>
    <submittedName>
        <fullName evidence="1">Phosphonate C-P lyase system protein PhnG</fullName>
    </submittedName>
</protein>
<gene>
    <name evidence="1" type="ORF">PMPD1_2732</name>
</gene>
<dbReference type="InterPro" id="IPR009609">
    <property type="entry name" value="Phosphonate_metab_PhnG"/>
</dbReference>
<keyword evidence="2" id="KW-1185">Reference proteome</keyword>
<dbReference type="Proteomes" id="UP000505325">
    <property type="component" value="Chromosome"/>
</dbReference>
<dbReference type="NCBIfam" id="TIGR03293">
    <property type="entry name" value="PhnG_redo"/>
    <property type="match status" value="1"/>
</dbReference>
<name>A0A6M8UFJ4_9GAMM</name>
<reference evidence="1 2" key="1">
    <citation type="submission" date="2020-06" db="EMBL/GenBank/DDBJ databases">
        <title>Genome sequence of Paramixta manurensis strain PD-1.</title>
        <authorList>
            <person name="Lee C.W."/>
            <person name="Kim J."/>
        </authorList>
    </citation>
    <scope>NUCLEOTIDE SEQUENCE [LARGE SCALE GENOMIC DNA]</scope>
    <source>
        <strain evidence="1 2">PD-1</strain>
    </source>
</reference>
<dbReference type="AlphaFoldDB" id="A0A6M8UFJ4"/>
<dbReference type="RefSeq" id="WP_173634599.1">
    <property type="nucleotide sequence ID" value="NZ_CP054212.1"/>
</dbReference>
<dbReference type="KEGG" id="pmak:PMPD1_2732"/>
<proteinExistence type="predicted"/>